<dbReference type="GO" id="GO:0016887">
    <property type="term" value="F:ATP hydrolysis activity"/>
    <property type="evidence" value="ECO:0007669"/>
    <property type="project" value="InterPro"/>
</dbReference>
<dbReference type="EMBL" id="JTKH01000003">
    <property type="protein sequence ID" value="KII81957.1"/>
    <property type="molecule type" value="Genomic_DNA"/>
</dbReference>
<feature type="domain" description="ABC transporter" evidence="4">
    <location>
        <begin position="3"/>
        <end position="221"/>
    </location>
</feature>
<dbReference type="SUPFAM" id="SSF52540">
    <property type="entry name" value="P-loop containing nucleoside triphosphate hydrolases"/>
    <property type="match status" value="1"/>
</dbReference>
<dbReference type="STRING" id="1461322.OJ16_01855"/>
<dbReference type="PANTHER" id="PTHR42781:SF4">
    <property type="entry name" value="SPERMIDINE_PUTRESCINE IMPORT ATP-BINDING PROTEIN POTA"/>
    <property type="match status" value="1"/>
</dbReference>
<keyword evidence="3 5" id="KW-0067">ATP-binding</keyword>
<dbReference type="Pfam" id="PF00005">
    <property type="entry name" value="ABC_tran"/>
    <property type="match status" value="1"/>
</dbReference>
<dbReference type="PROSITE" id="PS00211">
    <property type="entry name" value="ABC_TRANSPORTER_1"/>
    <property type="match status" value="1"/>
</dbReference>
<protein>
    <submittedName>
        <fullName evidence="5">ABC transporter ATP-binding protein</fullName>
    </submittedName>
</protein>
<dbReference type="InterPro" id="IPR003439">
    <property type="entry name" value="ABC_transporter-like_ATP-bd"/>
</dbReference>
<dbReference type="RefSeq" id="WP_040986790.1">
    <property type="nucleotide sequence ID" value="NZ_JTKH01000003.1"/>
</dbReference>
<reference evidence="5 6" key="1">
    <citation type="submission" date="2014-11" db="EMBL/GenBank/DDBJ databases">
        <title>Draft Genome Sequence of Vibrio piscirenalis strains CECT 8603T and CECT 8604, two marine Gammaproteobacterium isolated from cultured gilthead sea bream (Sparus aurata).</title>
        <authorList>
            <person name="Arahal D.R."/>
            <person name="Rodrigo-Torres L."/>
            <person name="Lucena T."/>
            <person name="Pujalte M.J."/>
        </authorList>
    </citation>
    <scope>NUCLEOTIDE SEQUENCE [LARGE SCALE GENOMIC DNA]</scope>
    <source>
        <strain evidence="5 6">DCR 1-4-2</strain>
    </source>
</reference>
<dbReference type="PANTHER" id="PTHR42781">
    <property type="entry name" value="SPERMIDINE/PUTRESCINE IMPORT ATP-BINDING PROTEIN POTA"/>
    <property type="match status" value="1"/>
</dbReference>
<keyword evidence="1" id="KW-0813">Transport</keyword>
<evidence type="ECO:0000256" key="3">
    <source>
        <dbReference type="ARBA" id="ARBA00022840"/>
    </source>
</evidence>
<dbReference type="InterPro" id="IPR003593">
    <property type="entry name" value="AAA+_ATPase"/>
</dbReference>
<dbReference type="OrthoDB" id="9802264at2"/>
<evidence type="ECO:0000259" key="4">
    <source>
        <dbReference type="PROSITE" id="PS50893"/>
    </source>
</evidence>
<dbReference type="SMART" id="SM00382">
    <property type="entry name" value="AAA"/>
    <property type="match status" value="1"/>
</dbReference>
<dbReference type="GO" id="GO:0005524">
    <property type="term" value="F:ATP binding"/>
    <property type="evidence" value="ECO:0007669"/>
    <property type="project" value="UniProtKB-KW"/>
</dbReference>
<evidence type="ECO:0000313" key="5">
    <source>
        <dbReference type="EMBL" id="KII81957.1"/>
    </source>
</evidence>
<dbReference type="Proteomes" id="UP000031672">
    <property type="component" value="Unassembled WGS sequence"/>
</dbReference>
<gene>
    <name evidence="5" type="ORF">OJ16_01855</name>
</gene>
<keyword evidence="6" id="KW-1185">Reference proteome</keyword>
<organism evidence="5 6">
    <name type="scientific">Vibrio renipiscarius</name>
    <dbReference type="NCBI Taxonomy" id="1461322"/>
    <lineage>
        <taxon>Bacteria</taxon>
        <taxon>Pseudomonadati</taxon>
        <taxon>Pseudomonadota</taxon>
        <taxon>Gammaproteobacteria</taxon>
        <taxon>Vibrionales</taxon>
        <taxon>Vibrionaceae</taxon>
        <taxon>Vibrio</taxon>
    </lineage>
</organism>
<name>A0A0C2P6A4_9VIBR</name>
<dbReference type="Gene3D" id="3.40.50.300">
    <property type="entry name" value="P-loop containing nucleotide triphosphate hydrolases"/>
    <property type="match status" value="1"/>
</dbReference>
<evidence type="ECO:0000256" key="1">
    <source>
        <dbReference type="ARBA" id="ARBA00022448"/>
    </source>
</evidence>
<keyword evidence="2" id="KW-0547">Nucleotide-binding</keyword>
<accession>A0A0C2K118</accession>
<evidence type="ECO:0000313" key="6">
    <source>
        <dbReference type="Proteomes" id="UP000031672"/>
    </source>
</evidence>
<proteinExistence type="predicted"/>
<dbReference type="InterPro" id="IPR050093">
    <property type="entry name" value="ABC_SmlMolc_Importer"/>
</dbReference>
<evidence type="ECO:0000256" key="2">
    <source>
        <dbReference type="ARBA" id="ARBA00022741"/>
    </source>
</evidence>
<dbReference type="PROSITE" id="PS50893">
    <property type="entry name" value="ABC_TRANSPORTER_2"/>
    <property type="match status" value="1"/>
</dbReference>
<dbReference type="AlphaFoldDB" id="A0A0C2P6A4"/>
<dbReference type="InterPro" id="IPR017871">
    <property type="entry name" value="ABC_transporter-like_CS"/>
</dbReference>
<accession>A0A0C2P6A4</accession>
<dbReference type="InterPro" id="IPR027417">
    <property type="entry name" value="P-loop_NTPase"/>
</dbReference>
<comment type="caution">
    <text evidence="5">The sequence shown here is derived from an EMBL/GenBank/DDBJ whole genome shotgun (WGS) entry which is preliminary data.</text>
</comment>
<sequence>MTLSLENLTISKRNGTPLCEPMNFTINNGEMTALMGPSGCGKSTLFNLIAGHLDDAFDYQGQVILNHQRIDLLAAHHREVGILFQDDLLFPHLNVWQNLAFALPNSIKKRQRQEQALACLHSVDLVHLAHSYPDQISGGQRARISLLRMILAKPKLALLDEPFSKLDKDLRYQFRDWVVEQLAMANIPTLLVTHDVDDVPSKATILQWPNHTSSSPLANQPHDVSL</sequence>